<evidence type="ECO:0000256" key="1">
    <source>
        <dbReference type="ARBA" id="ARBA00009013"/>
    </source>
</evidence>
<evidence type="ECO:0000259" key="3">
    <source>
        <dbReference type="PROSITE" id="PS50801"/>
    </source>
</evidence>
<dbReference type="PANTHER" id="PTHR33495:SF2">
    <property type="entry name" value="ANTI-SIGMA FACTOR ANTAGONIST TM_1081-RELATED"/>
    <property type="match status" value="1"/>
</dbReference>
<evidence type="ECO:0000256" key="2">
    <source>
        <dbReference type="RuleBase" id="RU003749"/>
    </source>
</evidence>
<name>A0A2M9XEI2_9LEPT</name>
<feature type="domain" description="STAS" evidence="3">
    <location>
        <begin position="1"/>
        <end position="109"/>
    </location>
</feature>
<protein>
    <recommendedName>
        <fullName evidence="2">Anti-sigma factor antagonist</fullName>
    </recommendedName>
</protein>
<dbReference type="NCBIfam" id="TIGR00377">
    <property type="entry name" value="ant_ant_sig"/>
    <property type="match status" value="1"/>
</dbReference>
<dbReference type="PANTHER" id="PTHR33495">
    <property type="entry name" value="ANTI-SIGMA FACTOR ANTAGONIST TM_1081-RELATED-RELATED"/>
    <property type="match status" value="1"/>
</dbReference>
<evidence type="ECO:0000313" key="4">
    <source>
        <dbReference type="EMBL" id="PJZ26087.1"/>
    </source>
</evidence>
<gene>
    <name evidence="4" type="ORF">CH357_06185</name>
</gene>
<keyword evidence="5" id="KW-1185">Reference proteome</keyword>
<dbReference type="Pfam" id="PF01740">
    <property type="entry name" value="STAS"/>
    <property type="match status" value="1"/>
</dbReference>
<dbReference type="Gene3D" id="3.30.750.24">
    <property type="entry name" value="STAS domain"/>
    <property type="match status" value="1"/>
</dbReference>
<dbReference type="OrthoDB" id="9796601at2"/>
<comment type="caution">
    <text evidence="4">The sequence shown here is derived from an EMBL/GenBank/DDBJ whole genome shotgun (WGS) entry which is preliminary data.</text>
</comment>
<evidence type="ECO:0000313" key="5">
    <source>
        <dbReference type="Proteomes" id="UP000232196"/>
    </source>
</evidence>
<sequence length="109" mass="12391">MELTVEIKGNSRVIHLIGNMDVHNTHRVEQAFMDHIRKATEPNIVLDMSNVEFVSSAGLRVIVGSLRVCKEREIQLKLAALRPAVRKVFEIIDMDSLFKIYDTVDSSLQ</sequence>
<proteinExistence type="inferred from homology"/>
<dbReference type="GO" id="GO:0043856">
    <property type="term" value="F:anti-sigma factor antagonist activity"/>
    <property type="evidence" value="ECO:0007669"/>
    <property type="project" value="InterPro"/>
</dbReference>
<dbReference type="InterPro" id="IPR002645">
    <property type="entry name" value="STAS_dom"/>
</dbReference>
<dbReference type="RefSeq" id="WP_008596558.1">
    <property type="nucleotide sequence ID" value="NZ_NPDL01000003.1"/>
</dbReference>
<dbReference type="CDD" id="cd07043">
    <property type="entry name" value="STAS_anti-anti-sigma_factors"/>
    <property type="match status" value="1"/>
</dbReference>
<dbReference type="Proteomes" id="UP000232196">
    <property type="component" value="Unassembled WGS sequence"/>
</dbReference>
<dbReference type="PROSITE" id="PS50801">
    <property type="entry name" value="STAS"/>
    <property type="match status" value="1"/>
</dbReference>
<dbReference type="InterPro" id="IPR036513">
    <property type="entry name" value="STAS_dom_sf"/>
</dbReference>
<reference evidence="4 5" key="1">
    <citation type="submission" date="2017-07" db="EMBL/GenBank/DDBJ databases">
        <title>Leptospira spp. isolated from tropical soils.</title>
        <authorList>
            <person name="Thibeaux R."/>
            <person name="Iraola G."/>
            <person name="Ferres I."/>
            <person name="Bierque E."/>
            <person name="Girault D."/>
            <person name="Soupe-Gilbert M.-E."/>
            <person name="Picardeau M."/>
            <person name="Goarant C."/>
        </authorList>
    </citation>
    <scope>NUCLEOTIDE SEQUENCE [LARGE SCALE GENOMIC DNA]</scope>
    <source>
        <strain evidence="4 5">MCA1-C-A1</strain>
    </source>
</reference>
<accession>A0A2M9XEI2</accession>
<dbReference type="EMBL" id="NPDN01000003">
    <property type="protein sequence ID" value="PJZ26087.1"/>
    <property type="molecule type" value="Genomic_DNA"/>
</dbReference>
<organism evidence="4 5">
    <name type="scientific">Leptospira hartskeerlii</name>
    <dbReference type="NCBI Taxonomy" id="2023177"/>
    <lineage>
        <taxon>Bacteria</taxon>
        <taxon>Pseudomonadati</taxon>
        <taxon>Spirochaetota</taxon>
        <taxon>Spirochaetia</taxon>
        <taxon>Leptospirales</taxon>
        <taxon>Leptospiraceae</taxon>
        <taxon>Leptospira</taxon>
    </lineage>
</organism>
<dbReference type="SUPFAM" id="SSF52091">
    <property type="entry name" value="SpoIIaa-like"/>
    <property type="match status" value="1"/>
</dbReference>
<dbReference type="AlphaFoldDB" id="A0A2M9XEI2"/>
<dbReference type="InterPro" id="IPR003658">
    <property type="entry name" value="Anti-sigma_ant"/>
</dbReference>
<comment type="similarity">
    <text evidence="1 2">Belongs to the anti-sigma-factor antagonist family.</text>
</comment>